<name>A0AAV2LAF5_KNICA</name>
<accession>A0AAV2LAF5</accession>
<dbReference type="AlphaFoldDB" id="A0AAV2LAF5"/>
<evidence type="ECO:0000256" key="1">
    <source>
        <dbReference type="ARBA" id="ARBA00004141"/>
    </source>
</evidence>
<evidence type="ECO:0000256" key="2">
    <source>
        <dbReference type="ARBA" id="ARBA00022692"/>
    </source>
</evidence>
<organism evidence="7 8">
    <name type="scientific">Knipowitschia caucasica</name>
    <name type="common">Caucasian dwarf goby</name>
    <name type="synonym">Pomatoschistus caucasicus</name>
    <dbReference type="NCBI Taxonomy" id="637954"/>
    <lineage>
        <taxon>Eukaryota</taxon>
        <taxon>Metazoa</taxon>
        <taxon>Chordata</taxon>
        <taxon>Craniata</taxon>
        <taxon>Vertebrata</taxon>
        <taxon>Euteleostomi</taxon>
        <taxon>Actinopterygii</taxon>
        <taxon>Neopterygii</taxon>
        <taxon>Teleostei</taxon>
        <taxon>Neoteleostei</taxon>
        <taxon>Acanthomorphata</taxon>
        <taxon>Gobiaria</taxon>
        <taxon>Gobiiformes</taxon>
        <taxon>Gobioidei</taxon>
        <taxon>Gobiidae</taxon>
        <taxon>Gobiinae</taxon>
        <taxon>Knipowitschia</taxon>
    </lineage>
</organism>
<comment type="subcellular location">
    <subcellularLocation>
        <location evidence="1">Membrane</location>
        <topology evidence="1">Multi-pass membrane protein</topology>
    </subcellularLocation>
</comment>
<evidence type="ECO:0000313" key="8">
    <source>
        <dbReference type="Proteomes" id="UP001497482"/>
    </source>
</evidence>
<evidence type="ECO:0000256" key="5">
    <source>
        <dbReference type="ARBA" id="ARBA00023180"/>
    </source>
</evidence>
<evidence type="ECO:0000313" key="7">
    <source>
        <dbReference type="EMBL" id="CAL1598058.1"/>
    </source>
</evidence>
<proteinExistence type="inferred from homology"/>
<dbReference type="InterPro" id="IPR055288">
    <property type="entry name" value="NALCN_aux_factor_1/2"/>
</dbReference>
<dbReference type="GO" id="GO:0098703">
    <property type="term" value="P:calcium ion import across plasma membrane"/>
    <property type="evidence" value="ECO:0007669"/>
    <property type="project" value="TreeGrafter"/>
</dbReference>
<keyword evidence="8" id="KW-1185">Reference proteome</keyword>
<dbReference type="PANTHER" id="PTHR15819:SF9">
    <property type="entry name" value="NALCN CHANNEL AUXILIARY FACTOR 1"/>
    <property type="match status" value="1"/>
</dbReference>
<keyword evidence="3" id="KW-1133">Transmembrane helix</keyword>
<evidence type="ECO:0000256" key="6">
    <source>
        <dbReference type="ARBA" id="ARBA00029445"/>
    </source>
</evidence>
<dbReference type="GO" id="GO:0015275">
    <property type="term" value="F:stretch-activated, monoatomic cation-selective, calcium channel activity"/>
    <property type="evidence" value="ECO:0007669"/>
    <property type="project" value="TreeGrafter"/>
</dbReference>
<protein>
    <recommendedName>
        <fullName evidence="9">Transmembrane protein FAM155A</fullName>
    </recommendedName>
</protein>
<dbReference type="Proteomes" id="UP001497482">
    <property type="component" value="Chromosome 22"/>
</dbReference>
<keyword evidence="4" id="KW-0472">Membrane</keyword>
<comment type="similarity">
    <text evidence="6">Belongs to the NALF family.</text>
</comment>
<evidence type="ECO:0008006" key="9">
    <source>
        <dbReference type="Google" id="ProtNLM"/>
    </source>
</evidence>
<dbReference type="PANTHER" id="PTHR15819">
    <property type="entry name" value="TRANSMEMBRANE PROTEIN FAM155"/>
    <property type="match status" value="1"/>
</dbReference>
<keyword evidence="2" id="KW-0812">Transmembrane</keyword>
<sequence length="341" mass="37781">MSPGTGTCWQHDDDLVWIEPQQPLTDRFRVSWASLLLLALLSDHLWFRADAKLLSSSSASAASAAPLPDRVRPVFVNSTRSFTLADAEHLCGNLSVRSRGGSWDTGAHVDESAMHAHLHALHLSFCSSYSLMDLLRSGSSPDRLRCSLHALHERSTCSACVSAFQRYDLHALEKYEDFEQLALKYEPGPYSVRTCMDQCKMAYKWWLCAQFFPDTSPSCGEADPCGHSCLRVQQSCPFILPDNEDLIHGGSPSFICTGLLSDLDVHSRCCDVRWSPAGPPSLGTARRTAPPPCDMQREWLSSSSSRLRLCCPLLVLALLHTVLLFSHNATLRWEEGGANDD</sequence>
<evidence type="ECO:0000256" key="3">
    <source>
        <dbReference type="ARBA" id="ARBA00022989"/>
    </source>
</evidence>
<dbReference type="EMBL" id="OZ035844">
    <property type="protein sequence ID" value="CAL1598058.1"/>
    <property type="molecule type" value="Genomic_DNA"/>
</dbReference>
<keyword evidence="5" id="KW-0325">Glycoprotein</keyword>
<gene>
    <name evidence="7" type="ORF">KC01_LOCUS26503</name>
</gene>
<evidence type="ECO:0000256" key="4">
    <source>
        <dbReference type="ARBA" id="ARBA00023136"/>
    </source>
</evidence>
<reference evidence="7 8" key="1">
    <citation type="submission" date="2024-04" db="EMBL/GenBank/DDBJ databases">
        <authorList>
            <person name="Waldvogel A.-M."/>
            <person name="Schoenle A."/>
        </authorList>
    </citation>
    <scope>NUCLEOTIDE SEQUENCE [LARGE SCALE GENOMIC DNA]</scope>
</reference>
<dbReference type="GO" id="GO:0005886">
    <property type="term" value="C:plasma membrane"/>
    <property type="evidence" value="ECO:0007669"/>
    <property type="project" value="TreeGrafter"/>
</dbReference>